<evidence type="ECO:0000313" key="3">
    <source>
        <dbReference type="Proteomes" id="UP000238081"/>
    </source>
</evidence>
<feature type="transmembrane region" description="Helical" evidence="1">
    <location>
        <begin position="40"/>
        <end position="60"/>
    </location>
</feature>
<gene>
    <name evidence="2" type="ORF">AWN73_00405</name>
</gene>
<name>A0A2S7FFI2_CLOBU</name>
<keyword evidence="1" id="KW-1133">Transmembrane helix</keyword>
<proteinExistence type="predicted"/>
<sequence>MKKEFSRIVFLIDLVFIIFIPTIAKIFTQSGSVLDYIIPYVANMFSLMTVGILIGIYCIVNND</sequence>
<dbReference type="EMBL" id="LRDH01000001">
    <property type="protein sequence ID" value="PPV17906.1"/>
    <property type="molecule type" value="Genomic_DNA"/>
</dbReference>
<keyword evidence="1" id="KW-0472">Membrane</keyword>
<feature type="transmembrane region" description="Helical" evidence="1">
    <location>
        <begin position="7"/>
        <end position="28"/>
    </location>
</feature>
<comment type="caution">
    <text evidence="2">The sequence shown here is derived from an EMBL/GenBank/DDBJ whole genome shotgun (WGS) entry which is preliminary data.</text>
</comment>
<evidence type="ECO:0000256" key="1">
    <source>
        <dbReference type="SAM" id="Phobius"/>
    </source>
</evidence>
<protein>
    <submittedName>
        <fullName evidence="2">Uncharacterized protein</fullName>
    </submittedName>
</protein>
<evidence type="ECO:0000313" key="2">
    <source>
        <dbReference type="EMBL" id="PPV17906.1"/>
    </source>
</evidence>
<organism evidence="2 3">
    <name type="scientific">Clostridium butyricum</name>
    <dbReference type="NCBI Taxonomy" id="1492"/>
    <lineage>
        <taxon>Bacteria</taxon>
        <taxon>Bacillati</taxon>
        <taxon>Bacillota</taxon>
        <taxon>Clostridia</taxon>
        <taxon>Eubacteriales</taxon>
        <taxon>Clostridiaceae</taxon>
        <taxon>Clostridium</taxon>
    </lineage>
</organism>
<accession>A0A2S7FFI2</accession>
<dbReference type="AlphaFoldDB" id="A0A2S7FFI2"/>
<dbReference type="RefSeq" id="WP_043661847.1">
    <property type="nucleotide sequence ID" value="NZ_JSEG01000001.1"/>
</dbReference>
<reference evidence="2 3" key="1">
    <citation type="submission" date="2016-01" db="EMBL/GenBank/DDBJ databases">
        <title>Characterization of the Clostridium difficile lineages that are prevalent in Hong Kong and China.</title>
        <authorList>
            <person name="Kwok J.S.-L."/>
            <person name="Lam W.-Y."/>
            <person name="Ip M."/>
            <person name="Chan T.-F."/>
            <person name="Hawkey P.M."/>
            <person name="Tsui S.K.-W."/>
        </authorList>
    </citation>
    <scope>NUCLEOTIDE SEQUENCE [LARGE SCALE GENOMIC DNA]</scope>
    <source>
        <strain evidence="2 3">300064</strain>
    </source>
</reference>
<dbReference type="Proteomes" id="UP000238081">
    <property type="component" value="Unassembled WGS sequence"/>
</dbReference>
<keyword evidence="1" id="KW-0812">Transmembrane</keyword>